<dbReference type="SUPFAM" id="SSF52540">
    <property type="entry name" value="P-loop containing nucleoside triphosphate hydrolases"/>
    <property type="match status" value="2"/>
</dbReference>
<dbReference type="InterPro" id="IPR017871">
    <property type="entry name" value="ABC_transporter-like_CS"/>
</dbReference>
<dbReference type="InterPro" id="IPR032781">
    <property type="entry name" value="ABC_tran_Xtn"/>
</dbReference>
<evidence type="ECO:0000256" key="4">
    <source>
        <dbReference type="SAM" id="Coils"/>
    </source>
</evidence>
<name>A0A0G8EFT2_BACCE</name>
<dbReference type="Proteomes" id="UP000035214">
    <property type="component" value="Unassembled WGS sequence"/>
</dbReference>
<keyword evidence="1" id="KW-0677">Repeat</keyword>
<keyword evidence="4" id="KW-0175">Coiled coil</keyword>
<keyword evidence="3" id="KW-0067">ATP-binding</keyword>
<feature type="coiled-coil region" evidence="4">
    <location>
        <begin position="592"/>
        <end position="656"/>
    </location>
</feature>
<dbReference type="PROSITE" id="PS00211">
    <property type="entry name" value="ABC_TRANSPORTER_1"/>
    <property type="match status" value="2"/>
</dbReference>
<feature type="domain" description="ABC transporter" evidence="5">
    <location>
        <begin position="349"/>
        <end position="563"/>
    </location>
</feature>
<reference evidence="6 7" key="1">
    <citation type="submission" date="2015-04" db="EMBL/GenBank/DDBJ databases">
        <title>Draft Genome Sequences of Eight Spore-Forming Food Isolates of Bacillus cereus Genome sequencing.</title>
        <authorList>
            <person name="Krawcyk A.O."/>
            <person name="de Jong A."/>
            <person name="Eijlander R.T."/>
            <person name="Berendsen E.M."/>
            <person name="Holsappel S."/>
            <person name="Wells-Bennik M."/>
            <person name="Kuipers O.P."/>
        </authorList>
    </citation>
    <scope>NUCLEOTIDE SEQUENCE [LARGE SCALE GENOMIC DNA]</scope>
    <source>
        <strain evidence="6 7">B4077</strain>
    </source>
</reference>
<dbReference type="FunFam" id="3.40.50.300:FF:000011">
    <property type="entry name" value="Putative ABC transporter ATP-binding component"/>
    <property type="match status" value="1"/>
</dbReference>
<dbReference type="CDD" id="cd03221">
    <property type="entry name" value="ABCF_EF-3"/>
    <property type="match status" value="2"/>
</dbReference>
<evidence type="ECO:0000256" key="3">
    <source>
        <dbReference type="ARBA" id="ARBA00022840"/>
    </source>
</evidence>
<dbReference type="InterPro" id="IPR032524">
    <property type="entry name" value="ABC_tran_C"/>
</dbReference>
<dbReference type="Gene3D" id="3.40.50.300">
    <property type="entry name" value="P-loop containing nucleotide triphosphate hydrolases"/>
    <property type="match status" value="2"/>
</dbReference>
<dbReference type="Gene3D" id="1.10.287.380">
    <property type="entry name" value="Valyl-tRNA synthetase, C-terminal domain"/>
    <property type="match status" value="1"/>
</dbReference>
<evidence type="ECO:0000259" key="5">
    <source>
        <dbReference type="PROSITE" id="PS50893"/>
    </source>
</evidence>
<evidence type="ECO:0000256" key="1">
    <source>
        <dbReference type="ARBA" id="ARBA00022737"/>
    </source>
</evidence>
<proteinExistence type="predicted"/>
<dbReference type="InterPro" id="IPR003439">
    <property type="entry name" value="ABC_transporter-like_ATP-bd"/>
</dbReference>
<dbReference type="GO" id="GO:0003677">
    <property type="term" value="F:DNA binding"/>
    <property type="evidence" value="ECO:0007669"/>
    <property type="project" value="InterPro"/>
</dbReference>
<dbReference type="GO" id="GO:0005524">
    <property type="term" value="F:ATP binding"/>
    <property type="evidence" value="ECO:0007669"/>
    <property type="project" value="UniProtKB-KW"/>
</dbReference>
<dbReference type="SMART" id="SM00382">
    <property type="entry name" value="AAA"/>
    <property type="match status" value="2"/>
</dbReference>
<evidence type="ECO:0000313" key="7">
    <source>
        <dbReference type="Proteomes" id="UP000035214"/>
    </source>
</evidence>
<evidence type="ECO:0000256" key="2">
    <source>
        <dbReference type="ARBA" id="ARBA00022741"/>
    </source>
</evidence>
<dbReference type="InterPro" id="IPR027417">
    <property type="entry name" value="P-loop_NTPase"/>
</dbReference>
<dbReference type="InterPro" id="IPR037118">
    <property type="entry name" value="Val-tRNA_synth_C_sf"/>
</dbReference>
<feature type="domain" description="ABC transporter" evidence="5">
    <location>
        <begin position="22"/>
        <end position="281"/>
    </location>
</feature>
<sequence>MIEKYKHGKVKKLFEVKTLILLQVNALTKLYGAETILANIKLEVQTKDRIALVGRNGAGKSTLLKIIAGELSHDGGEIIKPKDVSIGYLAQNTGLETSLTIWDEMLTVFTHLQQMETKLRGLEQEMGKEENFSNEATYERLLADYDQLQLDYKDQGGYQYEADIRSILSGLGFPVETHQTTISTLSGGQKTRLALGKLLLTKPDLLILDEPTNHLDIETLTWLEQYLQGYPGAILIVSHDRYFLDKLVTQVYEISNKESRRFVGNYSKYLDLKSALYEQDMKRYEKQQDEIAKLEDFVQKNIARASTTKRAQSRRKQLDRMELLTRPLGDSKSASFHFDIEKQSGNDVLQVKDATIGYDDDPIIEHVTMRLTRGDSVALVGPNGIGKSTLLKSLVNKLPLLNGDVSFGSNVSVGYYDQEQANLTSSKRVLNELWDEYPLQPEKEIRTILGNFLFTGDDVLKPVSSLSGGQKARLALAKLMMQKSNLLILDEPTNHLDLNSKEILENALIDYPGTLLFVSHDRYFINRVTTTVVELSTEGAQEYLGDYDYYVEKKNEMIERAAFEQQEKQENQAPVQKTVAQEKLNYLEEKERKQLERQRTRKIEELEQNIVEFEEEIATLEDQLCLPEIYADYEKASEITTKKQTLQEQLDACMAEWEELHL</sequence>
<gene>
    <name evidence="6" type="ORF">B4077_0248</name>
</gene>
<dbReference type="Pfam" id="PF12848">
    <property type="entry name" value="ABC_tran_Xtn"/>
    <property type="match status" value="1"/>
</dbReference>
<keyword evidence="2" id="KW-0547">Nucleotide-binding</keyword>
<protein>
    <recommendedName>
        <fullName evidence="5">ABC transporter domain-containing protein</fullName>
    </recommendedName>
</protein>
<dbReference type="AlphaFoldDB" id="A0A0G8EFT2"/>
<dbReference type="EMBL" id="LCYI01000057">
    <property type="protein sequence ID" value="KLA23066.1"/>
    <property type="molecule type" value="Genomic_DNA"/>
</dbReference>
<dbReference type="Pfam" id="PF16326">
    <property type="entry name" value="ABC_tran_CTD"/>
    <property type="match status" value="1"/>
</dbReference>
<organism evidence="6 7">
    <name type="scientific">Bacillus cereus</name>
    <dbReference type="NCBI Taxonomy" id="1396"/>
    <lineage>
        <taxon>Bacteria</taxon>
        <taxon>Bacillati</taxon>
        <taxon>Bacillota</taxon>
        <taxon>Bacilli</taxon>
        <taxon>Bacillales</taxon>
        <taxon>Bacillaceae</taxon>
        <taxon>Bacillus</taxon>
        <taxon>Bacillus cereus group</taxon>
    </lineage>
</organism>
<dbReference type="FunFam" id="1.10.287.380:FF:000006">
    <property type="entry name" value="ABC transporter ATP-binding protein"/>
    <property type="match status" value="1"/>
</dbReference>
<dbReference type="GO" id="GO:0016887">
    <property type="term" value="F:ATP hydrolysis activity"/>
    <property type="evidence" value="ECO:0007669"/>
    <property type="project" value="InterPro"/>
</dbReference>
<comment type="caution">
    <text evidence="6">The sequence shown here is derived from an EMBL/GenBank/DDBJ whole genome shotgun (WGS) entry which is preliminary data.</text>
</comment>
<dbReference type="InterPro" id="IPR051309">
    <property type="entry name" value="ABCF_ATPase"/>
</dbReference>
<dbReference type="Pfam" id="PF00005">
    <property type="entry name" value="ABC_tran"/>
    <property type="match status" value="2"/>
</dbReference>
<evidence type="ECO:0000313" key="6">
    <source>
        <dbReference type="EMBL" id="KLA23066.1"/>
    </source>
</evidence>
<dbReference type="PANTHER" id="PTHR42855:SF2">
    <property type="entry name" value="DRUG RESISTANCE ABC TRANSPORTER,ATP-BINDING PROTEIN"/>
    <property type="match status" value="1"/>
</dbReference>
<dbReference type="InterPro" id="IPR003593">
    <property type="entry name" value="AAA+_ATPase"/>
</dbReference>
<dbReference type="FunFam" id="3.40.50.300:FF:000309">
    <property type="entry name" value="ABC transporter ATP-binding protein"/>
    <property type="match status" value="1"/>
</dbReference>
<dbReference type="PROSITE" id="PS50893">
    <property type="entry name" value="ABC_TRANSPORTER_2"/>
    <property type="match status" value="2"/>
</dbReference>
<dbReference type="PANTHER" id="PTHR42855">
    <property type="entry name" value="ABC TRANSPORTER ATP-BINDING SUBUNIT"/>
    <property type="match status" value="1"/>
</dbReference>
<accession>A0A0G8EFT2</accession>
<dbReference type="PATRIC" id="fig|1396.428.peg.2281"/>